<keyword evidence="3" id="KW-1185">Reference proteome</keyword>
<gene>
    <name evidence="2" type="ORF">EHP00_899</name>
</gene>
<keyword evidence="1" id="KW-0812">Transmembrane</keyword>
<dbReference type="VEuPathDB" id="MicrosporidiaDB:EHP00_899"/>
<keyword evidence="1" id="KW-1133">Transmembrane helix</keyword>
<dbReference type="AlphaFoldDB" id="A0A1W0E4M8"/>
<protein>
    <submittedName>
        <fullName evidence="2">Uncharacterized protein</fullName>
    </submittedName>
</protein>
<evidence type="ECO:0000313" key="3">
    <source>
        <dbReference type="Proteomes" id="UP000192758"/>
    </source>
</evidence>
<name>A0A1W0E4M8_9MICR</name>
<evidence type="ECO:0000256" key="1">
    <source>
        <dbReference type="SAM" id="Phobius"/>
    </source>
</evidence>
<reference evidence="2 3" key="1">
    <citation type="journal article" date="2017" name="Environ. Microbiol.">
        <title>Decay of the glycolytic pathway and adaptation to intranuclear parasitism within Enterocytozoonidae microsporidia.</title>
        <authorList>
            <person name="Wiredu Boakye D."/>
            <person name="Jaroenlak P."/>
            <person name="Prachumwat A."/>
            <person name="Williams T.A."/>
            <person name="Bateman K.S."/>
            <person name="Itsathitphaisarn O."/>
            <person name="Sritunyalucksana K."/>
            <person name="Paszkiewicz K.H."/>
            <person name="Moore K.A."/>
            <person name="Stentiford G.D."/>
            <person name="Williams B.A."/>
        </authorList>
    </citation>
    <scope>NUCLEOTIDE SEQUENCE [LARGE SCALE GENOMIC DNA]</scope>
    <source>
        <strain evidence="2 3">TH1</strain>
    </source>
</reference>
<comment type="caution">
    <text evidence="2">The sequence shown here is derived from an EMBL/GenBank/DDBJ whole genome shotgun (WGS) entry which is preliminary data.</text>
</comment>
<sequence length="263" mass="31097">MLISNKCMCENNYLPNFIYTNCNCIKKKKEKQQNITEKSFLCSFFKKILLYELIQKQRKVIEEFTCNCLRVGINNKNKIEIYNNKEPTIDFYKEYVEKINFLKKSDKIVEIQISTGKKVNFLETENFICYGKEFIQGKNTKPVVIFNFMTLEKNEMFISKLYIENNNVYEIKKVNICPLIFINHCSLINTFEFIKSDLLSHGIKIASIYKEGKPNPKTIMNFLKNKTEFYKEKSVLGSFSKVTYLYAIIISIILSIMYKENNE</sequence>
<feature type="transmembrane region" description="Helical" evidence="1">
    <location>
        <begin position="242"/>
        <end position="258"/>
    </location>
</feature>
<dbReference type="Proteomes" id="UP000192758">
    <property type="component" value="Unassembled WGS sequence"/>
</dbReference>
<accession>A0A1W0E4M8</accession>
<dbReference type="EMBL" id="MNPJ01000021">
    <property type="protein sequence ID" value="OQS54227.1"/>
    <property type="molecule type" value="Genomic_DNA"/>
</dbReference>
<proteinExistence type="predicted"/>
<keyword evidence="1" id="KW-0472">Membrane</keyword>
<evidence type="ECO:0000313" key="2">
    <source>
        <dbReference type="EMBL" id="OQS54227.1"/>
    </source>
</evidence>
<organism evidence="2 3">
    <name type="scientific">Ecytonucleospora hepatopenaei</name>
    <dbReference type="NCBI Taxonomy" id="646526"/>
    <lineage>
        <taxon>Eukaryota</taxon>
        <taxon>Fungi</taxon>
        <taxon>Fungi incertae sedis</taxon>
        <taxon>Microsporidia</taxon>
        <taxon>Enterocytozoonidae</taxon>
        <taxon>Ecytonucleospora</taxon>
    </lineage>
</organism>